<keyword evidence="3" id="KW-1185">Reference proteome</keyword>
<evidence type="ECO:0000313" key="2">
    <source>
        <dbReference type="EMBL" id="MER2290401.1"/>
    </source>
</evidence>
<dbReference type="Proteomes" id="UP001432995">
    <property type="component" value="Unassembled WGS sequence"/>
</dbReference>
<proteinExistence type="predicted"/>
<name>A0ABV1R6D4_9HYPH</name>
<evidence type="ECO:0000313" key="3">
    <source>
        <dbReference type="Proteomes" id="UP001432995"/>
    </source>
</evidence>
<dbReference type="RefSeq" id="WP_007561784.1">
    <property type="nucleotide sequence ID" value="NZ_JBELQD010000023.1"/>
</dbReference>
<organism evidence="2 3">
    <name type="scientific">Methylobacterium brachiatum</name>
    <dbReference type="NCBI Taxonomy" id="269660"/>
    <lineage>
        <taxon>Bacteria</taxon>
        <taxon>Pseudomonadati</taxon>
        <taxon>Pseudomonadota</taxon>
        <taxon>Alphaproteobacteria</taxon>
        <taxon>Hyphomicrobiales</taxon>
        <taxon>Methylobacteriaceae</taxon>
        <taxon>Methylobacterium</taxon>
    </lineage>
</organism>
<sequence length="64" mass="7171">MRTTIDLDDKLVADAQRYSGISERSELLREALRALIQRETSRRMALLGGSDPTAKAAPRRRSEA</sequence>
<dbReference type="InterPro" id="IPR019239">
    <property type="entry name" value="VapB_antitoxin"/>
</dbReference>
<comment type="caution">
    <text evidence="2">The sequence shown here is derived from an EMBL/GenBank/DDBJ whole genome shotgun (WGS) entry which is preliminary data.</text>
</comment>
<protein>
    <submittedName>
        <fullName evidence="2">Type II toxin-antitoxin system VapB family antitoxin</fullName>
    </submittedName>
</protein>
<dbReference type="EMBL" id="JBELQD010000023">
    <property type="protein sequence ID" value="MER2290401.1"/>
    <property type="molecule type" value="Genomic_DNA"/>
</dbReference>
<reference evidence="2" key="1">
    <citation type="submission" date="2024-06" db="EMBL/GenBank/DDBJ databases">
        <authorList>
            <person name="Campbell A.G."/>
        </authorList>
    </citation>
    <scope>NUCLEOTIDE SEQUENCE</scope>
    <source>
        <strain evidence="2">EM17</strain>
    </source>
</reference>
<dbReference type="Pfam" id="PF09957">
    <property type="entry name" value="VapB_antitoxin"/>
    <property type="match status" value="1"/>
</dbReference>
<accession>A0ABV1R6D4</accession>
<evidence type="ECO:0000256" key="1">
    <source>
        <dbReference type="SAM" id="MobiDB-lite"/>
    </source>
</evidence>
<gene>
    <name evidence="2" type="ORF">ABS770_19210</name>
</gene>
<feature type="region of interest" description="Disordered" evidence="1">
    <location>
        <begin position="44"/>
        <end position="64"/>
    </location>
</feature>